<accession>A0ABZ0I049</accession>
<dbReference type="NCBIfam" id="TIGR01891">
    <property type="entry name" value="amidohydrolases"/>
    <property type="match status" value="1"/>
</dbReference>
<protein>
    <submittedName>
        <fullName evidence="4">Amidohydrolase</fullName>
    </submittedName>
</protein>
<sequence length="428" mass="45404">MALFAKPILRMTAVLAALLPVITIAADWQTEVDQRVQNVNDKVIELRHHFHAYPELSNQEFKTAQKIAAELSALGFDEVQTGVAGTGVIGILKGSKPGPTVALRADMDALPVTEKTGLPFASTVTTEWRGTETGVMHACGHDAHMAILLGAAEVLAGIRDQIPGKIKFIFQPAEEGPGGADVMVAEGVLRDTGAIFGLHVFPAPAGMIMYKPEGFMAAADTFSVVVKGVQTHGSMPWKGVDPIAVSAQIINNLQTIVSRQIDVSKAPAVVSIGSINGGNRNNIIPEEVVMSGTIRTLDMAMRADVHERIKRTVKLTAESFGATAEATIPDGVPVTANDVELTRQMAPVLKRAAADGNAQLVKPIMGAEDFSFFANEIPALFFGLGVAADGEVDGAANHSPYFYVNDKALSHGVKAMSSLALEWLHSQQ</sequence>
<feature type="signal peptide" evidence="2">
    <location>
        <begin position="1"/>
        <end position="25"/>
    </location>
</feature>
<dbReference type="Gene3D" id="3.40.630.10">
    <property type="entry name" value="Zn peptidases"/>
    <property type="match status" value="1"/>
</dbReference>
<dbReference type="RefSeq" id="WP_407347550.1">
    <property type="nucleotide sequence ID" value="NZ_CP136864.1"/>
</dbReference>
<dbReference type="InterPro" id="IPR011650">
    <property type="entry name" value="Peptidase_M20_dimer"/>
</dbReference>
<evidence type="ECO:0000256" key="1">
    <source>
        <dbReference type="ARBA" id="ARBA00022801"/>
    </source>
</evidence>
<evidence type="ECO:0000313" key="4">
    <source>
        <dbReference type="EMBL" id="WOJ92892.1"/>
    </source>
</evidence>
<dbReference type="InterPro" id="IPR017439">
    <property type="entry name" value="Amidohydrolase"/>
</dbReference>
<dbReference type="InterPro" id="IPR036264">
    <property type="entry name" value="Bact_exopeptidase_dim_dom"/>
</dbReference>
<name>A0ABZ0I049_9GAMM</name>
<evidence type="ECO:0000259" key="3">
    <source>
        <dbReference type="Pfam" id="PF07687"/>
    </source>
</evidence>
<dbReference type="SUPFAM" id="SSF53187">
    <property type="entry name" value="Zn-dependent exopeptidases"/>
    <property type="match status" value="1"/>
</dbReference>
<organism evidence="4 5">
    <name type="scientific">Congregibacter variabilis</name>
    <dbReference type="NCBI Taxonomy" id="3081200"/>
    <lineage>
        <taxon>Bacteria</taxon>
        <taxon>Pseudomonadati</taxon>
        <taxon>Pseudomonadota</taxon>
        <taxon>Gammaproteobacteria</taxon>
        <taxon>Cellvibrionales</taxon>
        <taxon>Halieaceae</taxon>
        <taxon>Congregibacter</taxon>
    </lineage>
</organism>
<keyword evidence="2" id="KW-0732">Signal</keyword>
<reference evidence="4 5" key="1">
    <citation type="submission" date="2023-10" db="EMBL/GenBank/DDBJ databases">
        <title>Two novel species belonging to the OM43/NOR5 clade.</title>
        <authorList>
            <person name="Park M."/>
        </authorList>
    </citation>
    <scope>NUCLEOTIDE SEQUENCE [LARGE SCALE GENOMIC DNA]</scope>
    <source>
        <strain evidence="4 5">IMCC43200</strain>
    </source>
</reference>
<dbReference type="PIRSF" id="PIRSF005962">
    <property type="entry name" value="Pept_M20D_amidohydro"/>
    <property type="match status" value="1"/>
</dbReference>
<dbReference type="PANTHER" id="PTHR11014">
    <property type="entry name" value="PEPTIDASE M20 FAMILY MEMBER"/>
    <property type="match status" value="1"/>
</dbReference>
<dbReference type="Pfam" id="PF07687">
    <property type="entry name" value="M20_dimer"/>
    <property type="match status" value="1"/>
</dbReference>
<dbReference type="SUPFAM" id="SSF55031">
    <property type="entry name" value="Bacterial exopeptidase dimerisation domain"/>
    <property type="match status" value="1"/>
</dbReference>
<dbReference type="EMBL" id="CP136864">
    <property type="protein sequence ID" value="WOJ92892.1"/>
    <property type="molecule type" value="Genomic_DNA"/>
</dbReference>
<feature type="chain" id="PRO_5046802316" evidence="2">
    <location>
        <begin position="26"/>
        <end position="428"/>
    </location>
</feature>
<proteinExistence type="predicted"/>
<dbReference type="Pfam" id="PF01546">
    <property type="entry name" value="Peptidase_M20"/>
    <property type="match status" value="1"/>
</dbReference>
<dbReference type="Proteomes" id="UP001626537">
    <property type="component" value="Chromosome"/>
</dbReference>
<keyword evidence="1" id="KW-0378">Hydrolase</keyword>
<gene>
    <name evidence="4" type="ORF">R0135_14010</name>
</gene>
<keyword evidence="5" id="KW-1185">Reference proteome</keyword>
<dbReference type="InterPro" id="IPR002933">
    <property type="entry name" value="Peptidase_M20"/>
</dbReference>
<dbReference type="Gene3D" id="3.30.70.360">
    <property type="match status" value="1"/>
</dbReference>
<evidence type="ECO:0000313" key="5">
    <source>
        <dbReference type="Proteomes" id="UP001626537"/>
    </source>
</evidence>
<dbReference type="PANTHER" id="PTHR11014:SF63">
    <property type="entry name" value="METALLOPEPTIDASE, PUTATIVE (AFU_ORTHOLOGUE AFUA_6G09600)-RELATED"/>
    <property type="match status" value="1"/>
</dbReference>
<feature type="domain" description="Peptidase M20 dimerisation" evidence="3">
    <location>
        <begin position="221"/>
        <end position="314"/>
    </location>
</feature>
<evidence type="ECO:0000256" key="2">
    <source>
        <dbReference type="SAM" id="SignalP"/>
    </source>
</evidence>